<dbReference type="AlphaFoldDB" id="A0A0P9FD45"/>
<feature type="domain" description="DinB-like" evidence="1">
    <location>
        <begin position="14"/>
        <end position="111"/>
    </location>
</feature>
<proteinExistence type="predicted"/>
<dbReference type="InterPro" id="IPR024775">
    <property type="entry name" value="DinB-like"/>
</dbReference>
<name>A0A0P9FD45_9CHLR</name>
<keyword evidence="3" id="KW-1185">Reference proteome</keyword>
<dbReference type="SUPFAM" id="SSF109854">
    <property type="entry name" value="DinB/YfiT-like putative metalloenzymes"/>
    <property type="match status" value="1"/>
</dbReference>
<dbReference type="Gene3D" id="1.20.120.450">
    <property type="entry name" value="dinb family like domain"/>
    <property type="match status" value="1"/>
</dbReference>
<dbReference type="EMBL" id="LJCR01001232">
    <property type="protein sequence ID" value="KPV50751.1"/>
    <property type="molecule type" value="Genomic_DNA"/>
</dbReference>
<sequence>MQLDLIRTMYDYTYWAHARVLAAAARLNDHDFAATPLGGLGSVHSILTHTLGAERVWLRRWRRDAPIGMLQPAEVPTFAALQALWHESEPEMRAFLASLHEDDLSEVIPYHNLSGVAMAN</sequence>
<gene>
    <name evidence="2" type="ORF">SE17_25090</name>
</gene>
<evidence type="ECO:0000313" key="2">
    <source>
        <dbReference type="EMBL" id="KPV50751.1"/>
    </source>
</evidence>
<feature type="non-terminal residue" evidence="2">
    <location>
        <position position="120"/>
    </location>
</feature>
<evidence type="ECO:0000259" key="1">
    <source>
        <dbReference type="Pfam" id="PF12867"/>
    </source>
</evidence>
<protein>
    <recommendedName>
        <fullName evidence="1">DinB-like domain-containing protein</fullName>
    </recommendedName>
</protein>
<dbReference type="InterPro" id="IPR034660">
    <property type="entry name" value="DinB/YfiT-like"/>
</dbReference>
<evidence type="ECO:0000313" key="3">
    <source>
        <dbReference type="Proteomes" id="UP000050509"/>
    </source>
</evidence>
<comment type="caution">
    <text evidence="2">The sequence shown here is derived from an EMBL/GenBank/DDBJ whole genome shotgun (WGS) entry which is preliminary data.</text>
</comment>
<organism evidence="2 3">
    <name type="scientific">Kouleothrix aurantiaca</name>
    <dbReference type="NCBI Taxonomy" id="186479"/>
    <lineage>
        <taxon>Bacteria</taxon>
        <taxon>Bacillati</taxon>
        <taxon>Chloroflexota</taxon>
        <taxon>Chloroflexia</taxon>
        <taxon>Chloroflexales</taxon>
        <taxon>Roseiflexineae</taxon>
        <taxon>Roseiflexaceae</taxon>
        <taxon>Kouleothrix</taxon>
    </lineage>
</organism>
<dbReference type="Pfam" id="PF12867">
    <property type="entry name" value="DinB_2"/>
    <property type="match status" value="1"/>
</dbReference>
<dbReference type="Proteomes" id="UP000050509">
    <property type="component" value="Unassembled WGS sequence"/>
</dbReference>
<accession>A0A0P9FD45</accession>
<reference evidence="2 3" key="1">
    <citation type="submission" date="2015-09" db="EMBL/GenBank/DDBJ databases">
        <title>Draft genome sequence of Kouleothrix aurantiaca JCM 19913.</title>
        <authorList>
            <person name="Hemp J."/>
        </authorList>
    </citation>
    <scope>NUCLEOTIDE SEQUENCE [LARGE SCALE GENOMIC DNA]</scope>
    <source>
        <strain evidence="2 3">COM-B</strain>
    </source>
</reference>